<dbReference type="GO" id="GO:0016705">
    <property type="term" value="F:oxidoreductase activity, acting on paired donors, with incorporation or reduction of molecular oxygen"/>
    <property type="evidence" value="ECO:0007669"/>
    <property type="project" value="InterPro"/>
</dbReference>
<dbReference type="GO" id="GO:0004497">
    <property type="term" value="F:monooxygenase activity"/>
    <property type="evidence" value="ECO:0007669"/>
    <property type="project" value="UniProtKB-KW"/>
</dbReference>
<dbReference type="PRINTS" id="PR00385">
    <property type="entry name" value="P450"/>
</dbReference>
<name>A0A8H7RXM5_9FUNG</name>
<proteinExistence type="inferred from homology"/>
<dbReference type="Gene3D" id="1.10.630.10">
    <property type="entry name" value="Cytochrome P450"/>
    <property type="match status" value="1"/>
</dbReference>
<dbReference type="PRINTS" id="PR00463">
    <property type="entry name" value="EP450I"/>
</dbReference>
<keyword evidence="10" id="KW-1185">Reference proteome</keyword>
<organism evidence="9 10">
    <name type="scientific">Circinella minor</name>
    <dbReference type="NCBI Taxonomy" id="1195481"/>
    <lineage>
        <taxon>Eukaryota</taxon>
        <taxon>Fungi</taxon>
        <taxon>Fungi incertae sedis</taxon>
        <taxon>Mucoromycota</taxon>
        <taxon>Mucoromycotina</taxon>
        <taxon>Mucoromycetes</taxon>
        <taxon>Mucorales</taxon>
        <taxon>Lichtheimiaceae</taxon>
        <taxon>Circinella</taxon>
    </lineage>
</organism>
<keyword evidence="4 8" id="KW-0560">Oxidoreductase</keyword>
<accession>A0A8H7RXM5</accession>
<comment type="caution">
    <text evidence="9">The sequence shown here is derived from an EMBL/GenBank/DDBJ whole genome shotgun (WGS) entry which is preliminary data.</text>
</comment>
<evidence type="ECO:0008006" key="11">
    <source>
        <dbReference type="Google" id="ProtNLM"/>
    </source>
</evidence>
<protein>
    <recommendedName>
        <fullName evidence="11">Cytochrome P450</fullName>
    </recommendedName>
</protein>
<evidence type="ECO:0000256" key="3">
    <source>
        <dbReference type="ARBA" id="ARBA00022723"/>
    </source>
</evidence>
<dbReference type="InterPro" id="IPR002401">
    <property type="entry name" value="Cyt_P450_E_grp-I"/>
</dbReference>
<dbReference type="EMBL" id="JAEPRB010000197">
    <property type="protein sequence ID" value="KAG2219056.1"/>
    <property type="molecule type" value="Genomic_DNA"/>
</dbReference>
<dbReference type="OrthoDB" id="1470350at2759"/>
<dbReference type="SUPFAM" id="SSF48264">
    <property type="entry name" value="Cytochrome P450"/>
    <property type="match status" value="1"/>
</dbReference>
<comment type="cofactor">
    <cofactor evidence="7">
        <name>heme</name>
        <dbReference type="ChEBI" id="CHEBI:30413"/>
    </cofactor>
</comment>
<feature type="binding site" description="axial binding residue" evidence="7">
    <location>
        <position position="478"/>
    </location>
    <ligand>
        <name>heme</name>
        <dbReference type="ChEBI" id="CHEBI:30413"/>
    </ligand>
    <ligandPart>
        <name>Fe</name>
        <dbReference type="ChEBI" id="CHEBI:18248"/>
    </ligandPart>
</feature>
<evidence type="ECO:0000256" key="7">
    <source>
        <dbReference type="PIRSR" id="PIRSR602401-1"/>
    </source>
</evidence>
<keyword evidence="3 7" id="KW-0479">Metal-binding</keyword>
<dbReference type="InterPro" id="IPR001128">
    <property type="entry name" value="Cyt_P450"/>
</dbReference>
<dbReference type="AlphaFoldDB" id="A0A8H7RXM5"/>
<dbReference type="InterPro" id="IPR050196">
    <property type="entry name" value="Cytochrome_P450_Monoox"/>
</dbReference>
<dbReference type="GO" id="GO:0005506">
    <property type="term" value="F:iron ion binding"/>
    <property type="evidence" value="ECO:0007669"/>
    <property type="project" value="InterPro"/>
</dbReference>
<evidence type="ECO:0000256" key="4">
    <source>
        <dbReference type="ARBA" id="ARBA00023002"/>
    </source>
</evidence>
<keyword evidence="5 7" id="KW-0408">Iron</keyword>
<gene>
    <name evidence="9" type="ORF">INT45_008900</name>
</gene>
<dbReference type="PANTHER" id="PTHR24291:SF50">
    <property type="entry name" value="BIFUNCTIONAL ALBAFLAVENONE MONOOXYGENASE_TERPENE SYNTHASE"/>
    <property type="match status" value="1"/>
</dbReference>
<dbReference type="InterPro" id="IPR017972">
    <property type="entry name" value="Cyt_P450_CS"/>
</dbReference>
<dbReference type="Pfam" id="PF00067">
    <property type="entry name" value="p450"/>
    <property type="match status" value="1"/>
</dbReference>
<dbReference type="PROSITE" id="PS00086">
    <property type="entry name" value="CYTOCHROME_P450"/>
    <property type="match status" value="1"/>
</dbReference>
<comment type="similarity">
    <text evidence="1 8">Belongs to the cytochrome P450 family.</text>
</comment>
<keyword evidence="6 8" id="KW-0503">Monooxygenase</keyword>
<dbReference type="InterPro" id="IPR036396">
    <property type="entry name" value="Cyt_P450_sf"/>
</dbReference>
<evidence type="ECO:0000256" key="2">
    <source>
        <dbReference type="ARBA" id="ARBA00022617"/>
    </source>
</evidence>
<evidence type="ECO:0000256" key="1">
    <source>
        <dbReference type="ARBA" id="ARBA00010617"/>
    </source>
</evidence>
<evidence type="ECO:0000313" key="9">
    <source>
        <dbReference type="EMBL" id="KAG2219056.1"/>
    </source>
</evidence>
<evidence type="ECO:0000256" key="6">
    <source>
        <dbReference type="ARBA" id="ARBA00023033"/>
    </source>
</evidence>
<evidence type="ECO:0000256" key="5">
    <source>
        <dbReference type="ARBA" id="ARBA00023004"/>
    </source>
</evidence>
<keyword evidence="2 7" id="KW-0349">Heme</keyword>
<sequence length="535" mass="61812">MNKKNLSISTSGLALVATTLYLLYDKINKPPQSTRHIPYIGFFKFMSAIIRKEPIYNVTKEMTFPLSFTTESGLYSRFDHDGWRIVVNNPILAKKVMFDSEFTKTALGDFWAGTILGRFIIGPNIFCTTGSQWKKQRKIANPAFRQSMPLPLFGRLTEKLFKVIDSSFLTKNEDLDDTIKIDIHSLMKRWTLDALGNASFGFDFGSIEDSDNEWVRRFKTVLNACEDPLFALLPFLERNYLDYFPKRKQIHEELTRFLDMMQEIIDKKRDKIIQQQQLESHDKKEKNIQGSSSSANYTDKDLLTLMIENQLQQQNEEKNDVLSDEELKVSIHKSIDNIQFSGNETTAAAISFMVYYLAKHPEIQERAREEAISVLGKEPYDITPTIEQTQKLTLRINGPAEALTPRTTTKDTELGGVFIPKGTNVIVSLYELHRNPRFWHDPDTFDPERFAPGIQQQHNVDKEKRELYAPFSSGSRVCIGKNLTLAQQRLFLPMLLRKYRWELPEGSAHSERVITAVTMDVVHPVDLEINFKRRY</sequence>
<reference evidence="9 10" key="1">
    <citation type="submission" date="2020-12" db="EMBL/GenBank/DDBJ databases">
        <title>Metabolic potential, ecology and presence of endohyphal bacteria is reflected in genomic diversity of Mucoromycotina.</title>
        <authorList>
            <person name="Muszewska A."/>
            <person name="Okrasinska A."/>
            <person name="Steczkiewicz K."/>
            <person name="Drgas O."/>
            <person name="Orlowska M."/>
            <person name="Perlinska-Lenart U."/>
            <person name="Aleksandrzak-Piekarczyk T."/>
            <person name="Szatraj K."/>
            <person name="Zielenkiewicz U."/>
            <person name="Pilsyk S."/>
            <person name="Malc E."/>
            <person name="Mieczkowski P."/>
            <person name="Kruszewska J.S."/>
            <person name="Biernat P."/>
            <person name="Pawlowska J."/>
        </authorList>
    </citation>
    <scope>NUCLEOTIDE SEQUENCE [LARGE SCALE GENOMIC DNA]</scope>
    <source>
        <strain evidence="9 10">CBS 142.35</strain>
    </source>
</reference>
<dbReference type="GO" id="GO:0020037">
    <property type="term" value="F:heme binding"/>
    <property type="evidence" value="ECO:0007669"/>
    <property type="project" value="InterPro"/>
</dbReference>
<dbReference type="Proteomes" id="UP000646827">
    <property type="component" value="Unassembled WGS sequence"/>
</dbReference>
<dbReference type="PANTHER" id="PTHR24291">
    <property type="entry name" value="CYTOCHROME P450 FAMILY 4"/>
    <property type="match status" value="1"/>
</dbReference>
<evidence type="ECO:0000313" key="10">
    <source>
        <dbReference type="Proteomes" id="UP000646827"/>
    </source>
</evidence>
<evidence type="ECO:0000256" key="8">
    <source>
        <dbReference type="RuleBase" id="RU000461"/>
    </source>
</evidence>